<gene>
    <name evidence="1" type="ORF">NC99_22270</name>
</gene>
<sequence>MSHQNNWEGRFYRKVKKYKFILTVYFNKKGWLGPSFFLT</sequence>
<dbReference type="EMBL" id="LGIA01000150">
    <property type="protein sequence ID" value="KOH44915.1"/>
    <property type="molecule type" value="Genomic_DNA"/>
</dbReference>
<organism evidence="1 2">
    <name type="scientific">Sunxiuqinia dokdonensis</name>
    <dbReference type="NCBI Taxonomy" id="1409788"/>
    <lineage>
        <taxon>Bacteria</taxon>
        <taxon>Pseudomonadati</taxon>
        <taxon>Bacteroidota</taxon>
        <taxon>Bacteroidia</taxon>
        <taxon>Marinilabiliales</taxon>
        <taxon>Prolixibacteraceae</taxon>
        <taxon>Sunxiuqinia</taxon>
    </lineage>
</organism>
<reference evidence="2" key="1">
    <citation type="submission" date="2015-07" db="EMBL/GenBank/DDBJ databases">
        <title>Genome sequencing of Sunxiuqinia dokdonensis strain SK.</title>
        <authorList>
            <person name="Ahn S."/>
            <person name="Kim B.-C."/>
        </authorList>
    </citation>
    <scope>NUCLEOTIDE SEQUENCE [LARGE SCALE GENOMIC DNA]</scope>
    <source>
        <strain evidence="2">SK</strain>
    </source>
</reference>
<accession>A0A0L8V8V2</accession>
<dbReference type="Proteomes" id="UP000036958">
    <property type="component" value="Unassembled WGS sequence"/>
</dbReference>
<protein>
    <submittedName>
        <fullName evidence="1">Uncharacterized protein</fullName>
    </submittedName>
</protein>
<evidence type="ECO:0000313" key="2">
    <source>
        <dbReference type="Proteomes" id="UP000036958"/>
    </source>
</evidence>
<keyword evidence="2" id="KW-1185">Reference proteome</keyword>
<evidence type="ECO:0000313" key="1">
    <source>
        <dbReference type="EMBL" id="KOH44915.1"/>
    </source>
</evidence>
<comment type="caution">
    <text evidence="1">The sequence shown here is derived from an EMBL/GenBank/DDBJ whole genome shotgun (WGS) entry which is preliminary data.</text>
</comment>
<name>A0A0L8V8V2_9BACT</name>
<dbReference type="AlphaFoldDB" id="A0A0L8V8V2"/>
<proteinExistence type="predicted"/>